<dbReference type="RefSeq" id="XP_060411863.1">
    <property type="nucleotide sequence ID" value="XM_060558336.1"/>
</dbReference>
<keyword evidence="3" id="KW-1185">Reference proteome</keyword>
<evidence type="ECO:0000313" key="3">
    <source>
        <dbReference type="Proteomes" id="UP001230504"/>
    </source>
</evidence>
<dbReference type="AlphaFoldDB" id="A0AAD8PUE0"/>
<reference evidence="2" key="1">
    <citation type="submission" date="2021-06" db="EMBL/GenBank/DDBJ databases">
        <title>Comparative genomics, transcriptomics and evolutionary studies reveal genomic signatures of adaptation to plant cell wall in hemibiotrophic fungi.</title>
        <authorList>
            <consortium name="DOE Joint Genome Institute"/>
            <person name="Baroncelli R."/>
            <person name="Diaz J.F."/>
            <person name="Benocci T."/>
            <person name="Peng M."/>
            <person name="Battaglia E."/>
            <person name="Haridas S."/>
            <person name="Andreopoulos W."/>
            <person name="Labutti K."/>
            <person name="Pangilinan J."/>
            <person name="Floch G.L."/>
            <person name="Makela M.R."/>
            <person name="Henrissat B."/>
            <person name="Grigoriev I.V."/>
            <person name="Crouch J.A."/>
            <person name="De Vries R.P."/>
            <person name="Sukno S.A."/>
            <person name="Thon M.R."/>
        </authorList>
    </citation>
    <scope>NUCLEOTIDE SEQUENCE</scope>
    <source>
        <strain evidence="2">CBS 125086</strain>
    </source>
</reference>
<protein>
    <submittedName>
        <fullName evidence="2">Uncharacterized protein</fullName>
    </submittedName>
</protein>
<evidence type="ECO:0000256" key="1">
    <source>
        <dbReference type="SAM" id="MobiDB-lite"/>
    </source>
</evidence>
<accession>A0AAD8PUE0</accession>
<comment type="caution">
    <text evidence="2">The sequence shown here is derived from an EMBL/GenBank/DDBJ whole genome shotgun (WGS) entry which is preliminary data.</text>
</comment>
<organism evidence="2 3">
    <name type="scientific">Colletotrichum navitas</name>
    <dbReference type="NCBI Taxonomy" id="681940"/>
    <lineage>
        <taxon>Eukaryota</taxon>
        <taxon>Fungi</taxon>
        <taxon>Dikarya</taxon>
        <taxon>Ascomycota</taxon>
        <taxon>Pezizomycotina</taxon>
        <taxon>Sordariomycetes</taxon>
        <taxon>Hypocreomycetidae</taxon>
        <taxon>Glomerellales</taxon>
        <taxon>Glomerellaceae</taxon>
        <taxon>Colletotrichum</taxon>
        <taxon>Colletotrichum graminicola species complex</taxon>
    </lineage>
</organism>
<evidence type="ECO:0000313" key="2">
    <source>
        <dbReference type="EMBL" id="KAK1584801.1"/>
    </source>
</evidence>
<proteinExistence type="predicted"/>
<gene>
    <name evidence="2" type="ORF">LY79DRAFT_560595</name>
</gene>
<dbReference type="GeneID" id="85442576"/>
<sequence length="82" mass="10143">MQQDNSDDDWRRRRRREGEDVDFTAFVERRDESDEYRRYCRRLRESNSNDEYRRYCRRRDEAETDFSASLSTGEEGQLRGAY</sequence>
<dbReference type="EMBL" id="JAHLJV010000051">
    <property type="protein sequence ID" value="KAK1584801.1"/>
    <property type="molecule type" value="Genomic_DNA"/>
</dbReference>
<dbReference type="Proteomes" id="UP001230504">
    <property type="component" value="Unassembled WGS sequence"/>
</dbReference>
<feature type="region of interest" description="Disordered" evidence="1">
    <location>
        <begin position="61"/>
        <end position="82"/>
    </location>
</feature>
<name>A0AAD8PUE0_9PEZI</name>